<evidence type="ECO:0000256" key="5">
    <source>
        <dbReference type="ARBA" id="ARBA00022927"/>
    </source>
</evidence>
<dbReference type="GO" id="GO:0005886">
    <property type="term" value="C:plasma membrane"/>
    <property type="evidence" value="ECO:0007669"/>
    <property type="project" value="UniProtKB-SubCell"/>
</dbReference>
<dbReference type="InterPro" id="IPR003849">
    <property type="entry name" value="Preprotein_translocase_YajC"/>
</dbReference>
<evidence type="ECO:0000313" key="10">
    <source>
        <dbReference type="EMBL" id="CAB4682631.1"/>
    </source>
</evidence>
<accession>A0A6J6N7M6</accession>
<evidence type="ECO:0000256" key="4">
    <source>
        <dbReference type="ARBA" id="ARBA00022692"/>
    </source>
</evidence>
<sequence>MDSLFLFAALAVLIVFMFRSNQKRKKQAEELQSSIAVGANVMLTSGIYGEIKSIDGDRLVIETTPGTKLSVIKLAVREIVSVPEAKAKKTTAKSEQSTKPVAATKPAAKKTAK</sequence>
<dbReference type="PANTHER" id="PTHR33909">
    <property type="entry name" value="SEC TRANSLOCON ACCESSORY COMPLEX SUBUNIT YAJC"/>
    <property type="match status" value="1"/>
</dbReference>
<keyword evidence="3" id="KW-1003">Cell membrane</keyword>
<dbReference type="NCBIfam" id="TIGR00739">
    <property type="entry name" value="yajC"/>
    <property type="match status" value="1"/>
</dbReference>
<evidence type="ECO:0000256" key="2">
    <source>
        <dbReference type="ARBA" id="ARBA00022448"/>
    </source>
</evidence>
<feature type="region of interest" description="Disordered" evidence="9">
    <location>
        <begin position="85"/>
        <end position="113"/>
    </location>
</feature>
<evidence type="ECO:0000256" key="8">
    <source>
        <dbReference type="ARBA" id="ARBA00023136"/>
    </source>
</evidence>
<name>A0A6J6N7M6_9ZZZZ</name>
<feature type="compositionally biased region" description="Low complexity" evidence="9">
    <location>
        <begin position="93"/>
        <end position="106"/>
    </location>
</feature>
<dbReference type="PANTHER" id="PTHR33909:SF1">
    <property type="entry name" value="SEC TRANSLOCON ACCESSORY COMPLEX SUBUNIT YAJC"/>
    <property type="match status" value="1"/>
</dbReference>
<keyword evidence="8" id="KW-0472">Membrane</keyword>
<organism evidence="10">
    <name type="scientific">freshwater metagenome</name>
    <dbReference type="NCBI Taxonomy" id="449393"/>
    <lineage>
        <taxon>unclassified sequences</taxon>
        <taxon>metagenomes</taxon>
        <taxon>ecological metagenomes</taxon>
    </lineage>
</organism>
<keyword evidence="7" id="KW-0811">Translocation</keyword>
<keyword evidence="6" id="KW-1133">Transmembrane helix</keyword>
<keyword evidence="2" id="KW-0813">Transport</keyword>
<reference evidence="10" key="1">
    <citation type="submission" date="2020-05" db="EMBL/GenBank/DDBJ databases">
        <authorList>
            <person name="Chiriac C."/>
            <person name="Salcher M."/>
            <person name="Ghai R."/>
            <person name="Kavagutti S V."/>
        </authorList>
    </citation>
    <scope>NUCLEOTIDE SEQUENCE</scope>
</reference>
<keyword evidence="4" id="KW-0812">Transmembrane</keyword>
<dbReference type="EMBL" id="CAEZXK010000007">
    <property type="protein sequence ID" value="CAB4682631.1"/>
    <property type="molecule type" value="Genomic_DNA"/>
</dbReference>
<gene>
    <name evidence="10" type="ORF">UFOPK2370_00415</name>
</gene>
<dbReference type="Pfam" id="PF02699">
    <property type="entry name" value="YajC"/>
    <property type="match status" value="1"/>
</dbReference>
<dbReference type="SMART" id="SM01323">
    <property type="entry name" value="YajC"/>
    <property type="match status" value="1"/>
</dbReference>
<evidence type="ECO:0000256" key="7">
    <source>
        <dbReference type="ARBA" id="ARBA00023010"/>
    </source>
</evidence>
<evidence type="ECO:0000256" key="6">
    <source>
        <dbReference type="ARBA" id="ARBA00022989"/>
    </source>
</evidence>
<evidence type="ECO:0000256" key="9">
    <source>
        <dbReference type="SAM" id="MobiDB-lite"/>
    </source>
</evidence>
<evidence type="ECO:0000256" key="3">
    <source>
        <dbReference type="ARBA" id="ARBA00022475"/>
    </source>
</evidence>
<proteinExistence type="predicted"/>
<keyword evidence="5" id="KW-0653">Protein transport</keyword>
<dbReference type="AlphaFoldDB" id="A0A6J6N7M6"/>
<comment type="subcellular location">
    <subcellularLocation>
        <location evidence="1">Cell membrane</location>
        <topology evidence="1">Single-pass membrane protein</topology>
    </subcellularLocation>
</comment>
<dbReference type="GO" id="GO:0015031">
    <property type="term" value="P:protein transport"/>
    <property type="evidence" value="ECO:0007669"/>
    <property type="project" value="UniProtKB-KW"/>
</dbReference>
<evidence type="ECO:0000256" key="1">
    <source>
        <dbReference type="ARBA" id="ARBA00004162"/>
    </source>
</evidence>
<protein>
    <submittedName>
        <fullName evidence="10">Unannotated protein</fullName>
    </submittedName>
</protein>